<gene>
    <name evidence="1" type="ORF">CAP_5171</name>
</gene>
<evidence type="ECO:0000313" key="2">
    <source>
        <dbReference type="Proteomes" id="UP000019678"/>
    </source>
</evidence>
<dbReference type="AlphaFoldDB" id="A0A017T5A4"/>
<evidence type="ECO:0008006" key="3">
    <source>
        <dbReference type="Google" id="ProtNLM"/>
    </source>
</evidence>
<comment type="caution">
    <text evidence="1">The sequence shown here is derived from an EMBL/GenBank/DDBJ whole genome shotgun (WGS) entry which is preliminary data.</text>
</comment>
<accession>A0A017T5A4</accession>
<dbReference type="EMBL" id="ASRX01000042">
    <property type="protein sequence ID" value="EYF03741.1"/>
    <property type="molecule type" value="Genomic_DNA"/>
</dbReference>
<dbReference type="RefSeq" id="WP_044245291.1">
    <property type="nucleotide sequence ID" value="NZ_ASRX01000042.1"/>
</dbReference>
<reference evidence="1 2" key="1">
    <citation type="submission" date="2013-05" db="EMBL/GenBank/DDBJ databases">
        <title>Genome assembly of Chondromyces apiculatus DSM 436.</title>
        <authorList>
            <person name="Sharma G."/>
            <person name="Khatri I."/>
            <person name="Kaur C."/>
            <person name="Mayilraj S."/>
            <person name="Subramanian S."/>
        </authorList>
    </citation>
    <scope>NUCLEOTIDE SEQUENCE [LARGE SCALE GENOMIC DNA]</scope>
    <source>
        <strain evidence="1 2">DSM 436</strain>
    </source>
</reference>
<organism evidence="1 2">
    <name type="scientific">Chondromyces apiculatus DSM 436</name>
    <dbReference type="NCBI Taxonomy" id="1192034"/>
    <lineage>
        <taxon>Bacteria</taxon>
        <taxon>Pseudomonadati</taxon>
        <taxon>Myxococcota</taxon>
        <taxon>Polyangia</taxon>
        <taxon>Polyangiales</taxon>
        <taxon>Polyangiaceae</taxon>
        <taxon>Chondromyces</taxon>
    </lineage>
</organism>
<sequence>MMNEHRRPCGAHLVVFEAPDLLVVRFSGVISIDDMQRIVLAAEELTGSQEYRVLYDATYSGSIAPEVRRWMATIKPSPWFRGAVTFGLAFPQRLVASMLMKAIARLKPHKQPLHICATEDEARAWIDGERRHDVQTEASL</sequence>
<evidence type="ECO:0000313" key="1">
    <source>
        <dbReference type="EMBL" id="EYF03741.1"/>
    </source>
</evidence>
<keyword evidence="2" id="KW-1185">Reference proteome</keyword>
<proteinExistence type="predicted"/>
<protein>
    <recommendedName>
        <fullName evidence="3">STAS/SEC14 domain-containing protein</fullName>
    </recommendedName>
</protein>
<dbReference type="Proteomes" id="UP000019678">
    <property type="component" value="Unassembled WGS sequence"/>
</dbReference>
<name>A0A017T5A4_9BACT</name>